<evidence type="ECO:0000313" key="1">
    <source>
        <dbReference type="EMBL" id="TDG79897.1"/>
    </source>
</evidence>
<gene>
    <name evidence="1" type="ORF">C5L32_001007</name>
</gene>
<protein>
    <submittedName>
        <fullName evidence="1">Uncharacterized protein</fullName>
    </submittedName>
</protein>
<sequence length="114" mass="12468">MLVTMFLLEPTCIAIDLTVQNLTIDTGVTQVLKDLLTLQAVTVIGILPNMGVMSIPWDVVTDSIIKIKEFMIALHGRVDYSIQTGPKLPGTDNIAFPISQQKGIKCEALLVYPL</sequence>
<evidence type="ECO:0000313" key="2">
    <source>
        <dbReference type="Proteomes" id="UP000295181"/>
    </source>
</evidence>
<proteinExistence type="predicted"/>
<dbReference type="AlphaFoldDB" id="A0A4R5NS25"/>
<organism evidence="1 2">
    <name type="scientific">Lentilactobacillus buchneri DSM 20057</name>
    <dbReference type="NCBI Taxonomy" id="1423728"/>
    <lineage>
        <taxon>Bacteria</taxon>
        <taxon>Bacillati</taxon>
        <taxon>Bacillota</taxon>
        <taxon>Bacilli</taxon>
        <taxon>Lactobacillales</taxon>
        <taxon>Lactobacillaceae</taxon>
        <taxon>Lentilactobacillus</taxon>
    </lineage>
</organism>
<dbReference type="Proteomes" id="UP000295181">
    <property type="component" value="Unassembled WGS sequence"/>
</dbReference>
<comment type="caution">
    <text evidence="1">The sequence shown here is derived from an EMBL/GenBank/DDBJ whole genome shotgun (WGS) entry which is preliminary data.</text>
</comment>
<dbReference type="EMBL" id="PUFP01000023">
    <property type="protein sequence ID" value="TDG79897.1"/>
    <property type="molecule type" value="Genomic_DNA"/>
</dbReference>
<name>A0A4R5NS25_LENBU</name>
<reference evidence="1 2" key="1">
    <citation type="journal article" date="2019" name="Appl. Microbiol. Biotechnol.">
        <title>Uncovering carbohydrate metabolism through a genotype-phenotype association study of 56 lactic acid bacteria genomes.</title>
        <authorList>
            <person name="Buron-Moles G."/>
            <person name="Chailyan A."/>
            <person name="Dolejs I."/>
            <person name="Forster J."/>
            <person name="Miks M.H."/>
        </authorList>
    </citation>
    <scope>NUCLEOTIDE SEQUENCE [LARGE SCALE GENOMIC DNA]</scope>
    <source>
        <strain evidence="1 2">ATCC 4005</strain>
    </source>
</reference>
<accession>A0A4R5NS25</accession>